<gene>
    <name evidence="1" type="ORF">ANE_LOCUS6378</name>
</gene>
<name>A0A565B3L2_9BRAS</name>
<dbReference type="Proteomes" id="UP000489600">
    <property type="component" value="Unassembled WGS sequence"/>
</dbReference>
<comment type="caution">
    <text evidence="1">The sequence shown here is derived from an EMBL/GenBank/DDBJ whole genome shotgun (WGS) entry which is preliminary data.</text>
</comment>
<sequence length="86" mass="9529">MSGRFQLRNGCTGDLSCSSWEQRISKALKTRNSSLLCHKSVCIVDTVLGDVSIFLVGKDEYDELAWTSGEHGHIPDQAAHKIETSY</sequence>
<dbReference type="OrthoDB" id="10249988at2759"/>
<accession>A0A565B3L2</accession>
<dbReference type="AlphaFoldDB" id="A0A565B3L2"/>
<evidence type="ECO:0000313" key="2">
    <source>
        <dbReference type="Proteomes" id="UP000489600"/>
    </source>
</evidence>
<proteinExistence type="predicted"/>
<dbReference type="EMBL" id="CABITT030000002">
    <property type="protein sequence ID" value="VVA95933.1"/>
    <property type="molecule type" value="Genomic_DNA"/>
</dbReference>
<reference evidence="1" key="1">
    <citation type="submission" date="2019-07" db="EMBL/GenBank/DDBJ databases">
        <authorList>
            <person name="Dittberner H."/>
        </authorList>
    </citation>
    <scope>NUCLEOTIDE SEQUENCE [LARGE SCALE GENOMIC DNA]</scope>
</reference>
<protein>
    <submittedName>
        <fullName evidence="1">Uncharacterized protein</fullName>
    </submittedName>
</protein>
<organism evidence="1 2">
    <name type="scientific">Arabis nemorensis</name>
    <dbReference type="NCBI Taxonomy" id="586526"/>
    <lineage>
        <taxon>Eukaryota</taxon>
        <taxon>Viridiplantae</taxon>
        <taxon>Streptophyta</taxon>
        <taxon>Embryophyta</taxon>
        <taxon>Tracheophyta</taxon>
        <taxon>Spermatophyta</taxon>
        <taxon>Magnoliopsida</taxon>
        <taxon>eudicotyledons</taxon>
        <taxon>Gunneridae</taxon>
        <taxon>Pentapetalae</taxon>
        <taxon>rosids</taxon>
        <taxon>malvids</taxon>
        <taxon>Brassicales</taxon>
        <taxon>Brassicaceae</taxon>
        <taxon>Arabideae</taxon>
        <taxon>Arabis</taxon>
    </lineage>
</organism>
<keyword evidence="2" id="KW-1185">Reference proteome</keyword>
<evidence type="ECO:0000313" key="1">
    <source>
        <dbReference type="EMBL" id="VVA95933.1"/>
    </source>
</evidence>